<reference evidence="1 2" key="1">
    <citation type="submission" date="2023-12" db="EMBL/GenBank/DDBJ databases">
        <authorList>
            <person name="Easwaran N."/>
            <person name="Lazarus H.P.S."/>
        </authorList>
    </citation>
    <scope>NUCLEOTIDE SEQUENCE [LARGE SCALE GENOMIC DNA]</scope>
    <source>
        <strain evidence="1 2">VIT-2023</strain>
    </source>
</reference>
<comment type="caution">
    <text evidence="1">The sequence shown here is derived from an EMBL/GenBank/DDBJ whole genome shotgun (WGS) entry which is preliminary data.</text>
</comment>
<organism evidence="1 2">
    <name type="scientific">Exiguobacterium indicum</name>
    <dbReference type="NCBI Taxonomy" id="296995"/>
    <lineage>
        <taxon>Bacteria</taxon>
        <taxon>Bacillati</taxon>
        <taxon>Bacillota</taxon>
        <taxon>Bacilli</taxon>
        <taxon>Bacillales</taxon>
        <taxon>Bacillales Family XII. Incertae Sedis</taxon>
        <taxon>Exiguobacterium</taxon>
    </lineage>
</organism>
<protein>
    <recommendedName>
        <fullName evidence="3">Poly A polymerase head domain-containing protein</fullName>
    </recommendedName>
</protein>
<sequence>MKKIDSKDYNIKKDFYDVLSNHPQVENLIKYLEAKSNILLFGGSVRDYGENRFSIIPRDFDMVVADLDENLEEIILMFSLVPQKNKFNGYKIRMNNLKIDIWKIQDTWAFKHNEVVYSSKKDLNKTVFLNIDSIFYDLNEDKLIDERFIDREKINTIDIVLSSNPFPELNLMRAFRFKYKYKLTFSNRLNEYLINWMKNFDNEYEAINNLRKTELNRYNKSIIDWDKELQKFIN</sequence>
<dbReference type="Gene3D" id="3.30.460.10">
    <property type="entry name" value="Beta Polymerase, domain 2"/>
    <property type="match status" value="1"/>
</dbReference>
<evidence type="ECO:0008006" key="3">
    <source>
        <dbReference type="Google" id="ProtNLM"/>
    </source>
</evidence>
<dbReference type="Proteomes" id="UP001387110">
    <property type="component" value="Unassembled WGS sequence"/>
</dbReference>
<accession>A0ABU8EKM1</accession>
<dbReference type="RefSeq" id="WP_035395459.1">
    <property type="nucleotide sequence ID" value="NZ_JBAWKY010000004.1"/>
</dbReference>
<name>A0ABU8EKM1_9BACL</name>
<dbReference type="InterPro" id="IPR043519">
    <property type="entry name" value="NT_sf"/>
</dbReference>
<evidence type="ECO:0000313" key="1">
    <source>
        <dbReference type="EMBL" id="MEI4463473.1"/>
    </source>
</evidence>
<proteinExistence type="predicted"/>
<evidence type="ECO:0000313" key="2">
    <source>
        <dbReference type="Proteomes" id="UP001387110"/>
    </source>
</evidence>
<keyword evidence="2" id="KW-1185">Reference proteome</keyword>
<gene>
    <name evidence="1" type="ORF">SZL87_13685</name>
</gene>
<dbReference type="EMBL" id="JBAWKY010000004">
    <property type="protein sequence ID" value="MEI4463473.1"/>
    <property type="molecule type" value="Genomic_DNA"/>
</dbReference>
<dbReference type="SUPFAM" id="SSF81301">
    <property type="entry name" value="Nucleotidyltransferase"/>
    <property type="match status" value="1"/>
</dbReference>